<dbReference type="PANTHER" id="PTHR36180:SF2">
    <property type="entry name" value="BRO FAMILY PROTEIN"/>
    <property type="match status" value="1"/>
</dbReference>
<dbReference type="InterPro" id="IPR003497">
    <property type="entry name" value="BRO_N_domain"/>
</dbReference>
<evidence type="ECO:0000313" key="4">
    <source>
        <dbReference type="Proteomes" id="UP000594342"/>
    </source>
</evidence>
<dbReference type="InterPro" id="IPR018306">
    <property type="entry name" value="Phage_T5_Orf172_DNA-bd"/>
</dbReference>
<dbReference type="SMART" id="SM01040">
    <property type="entry name" value="Bro-N"/>
    <property type="match status" value="1"/>
</dbReference>
<gene>
    <name evidence="3" type="ORF">YASMINEVIRUS_1582</name>
</gene>
<evidence type="ECO:0000256" key="1">
    <source>
        <dbReference type="SAM" id="Coils"/>
    </source>
</evidence>
<dbReference type="Proteomes" id="UP000594342">
    <property type="component" value="Unassembled WGS sequence"/>
</dbReference>
<keyword evidence="4" id="KW-1185">Reference proteome</keyword>
<sequence length="338" mass="39537">MSSIVDIYNGILTYNNHTIVIVIDDDGMSWFYAKQITTIFKYGNTNNIVNKFVSSVNKTTYDQIKESAKFKFNVQDHAVFINEPGLYELVLRSKKKEALKFKDWLISDVVPSIRKFGRYELDGETKKNIEKLNEDIKSYKKRITILENNQKKEKYPKGGYIYILQPPDIQDEDLHKVGKTDRDLNDRINVYNTSLPDKMMVKYAKRVKKPIAVEQCVKSALYDYRYRNNKEYFKVSLEQIIDIINDCDDFANHKKRIQRHKKVSKLKNDDVGVFALIGIPIQEKQKGGDNELSNSHNDANDFTDTDTYMNIYKRNKLMYMMIRTTSVDVDVHSQPSED</sequence>
<dbReference type="SMART" id="SM00974">
    <property type="entry name" value="T5orf172"/>
    <property type="match status" value="1"/>
</dbReference>
<accession>A0A5K0UBM4</accession>
<comment type="caution">
    <text evidence="3">The sequence shown here is derived from an EMBL/GenBank/DDBJ whole genome shotgun (WGS) entry which is preliminary data.</text>
</comment>
<proteinExistence type="predicted"/>
<dbReference type="Pfam" id="PF02498">
    <property type="entry name" value="Bro-N"/>
    <property type="match status" value="1"/>
</dbReference>
<dbReference type="PANTHER" id="PTHR36180">
    <property type="entry name" value="DNA-BINDING PROTEIN-RELATED-RELATED"/>
    <property type="match status" value="1"/>
</dbReference>
<feature type="coiled-coil region" evidence="1">
    <location>
        <begin position="122"/>
        <end position="149"/>
    </location>
</feature>
<name>A0A5K0UBM4_9VIRU</name>
<reference evidence="3 4" key="1">
    <citation type="submission" date="2018-10" db="EMBL/GenBank/DDBJ databases">
        <authorList>
            <consortium name="IHU Genomes"/>
        </authorList>
    </citation>
    <scope>NUCLEOTIDE SEQUENCE [LARGE SCALE GENOMIC DNA]</scope>
    <source>
        <strain evidence="3 4">A1</strain>
    </source>
</reference>
<evidence type="ECO:0000259" key="2">
    <source>
        <dbReference type="PROSITE" id="PS51750"/>
    </source>
</evidence>
<dbReference type="PROSITE" id="PS51750">
    <property type="entry name" value="BRO_N"/>
    <property type="match status" value="1"/>
</dbReference>
<protein>
    <submittedName>
        <fullName evidence="3">BRO-N domain protein</fullName>
    </submittedName>
</protein>
<evidence type="ECO:0000313" key="3">
    <source>
        <dbReference type="EMBL" id="VBB19050.1"/>
    </source>
</evidence>
<keyword evidence="1" id="KW-0175">Coiled coil</keyword>
<dbReference type="Pfam" id="PF10544">
    <property type="entry name" value="T5orf172"/>
    <property type="match status" value="1"/>
</dbReference>
<dbReference type="EMBL" id="UPSH01000002">
    <property type="protein sequence ID" value="VBB19050.1"/>
    <property type="molecule type" value="Genomic_DNA"/>
</dbReference>
<feature type="domain" description="Bro-N" evidence="2">
    <location>
        <begin position="4"/>
        <end position="117"/>
    </location>
</feature>
<organism evidence="3 4">
    <name type="scientific">Yasminevirus sp. GU-2018</name>
    <dbReference type="NCBI Taxonomy" id="2420051"/>
    <lineage>
        <taxon>Viruses</taxon>
        <taxon>Varidnaviria</taxon>
        <taxon>Bamfordvirae</taxon>
        <taxon>Nucleocytoviricota</taxon>
        <taxon>Megaviricetes</taxon>
        <taxon>Imitervirales</taxon>
        <taxon>Mimiviridae</taxon>
        <taxon>Klosneuvirinae</taxon>
        <taxon>Yasminevirus</taxon>
        <taxon>Yasminevirus saudimassiliense</taxon>
    </lineage>
</organism>